<dbReference type="PROSITE" id="PS50878">
    <property type="entry name" value="RT_POL"/>
    <property type="match status" value="1"/>
</dbReference>
<comment type="caution">
    <text evidence="3">The sequence shown here is derived from an EMBL/GenBank/DDBJ whole genome shotgun (WGS) entry which is preliminary data.</text>
</comment>
<keyword evidence="4" id="KW-1185">Reference proteome</keyword>
<dbReference type="SUPFAM" id="SSF56672">
    <property type="entry name" value="DNA/RNA polymerases"/>
    <property type="match status" value="1"/>
</dbReference>
<dbReference type="EMBL" id="BQNB010016296">
    <property type="protein sequence ID" value="GJT50148.1"/>
    <property type="molecule type" value="Genomic_DNA"/>
</dbReference>
<evidence type="ECO:0000313" key="4">
    <source>
        <dbReference type="Proteomes" id="UP001151760"/>
    </source>
</evidence>
<sequence>MVDWIMTCVRSATFSIRLNRDIVGYFKSKKGLRQGDLISLYVFTLVMEVFSLIMAKNFKENKSFKYHKGCKELKITHLSCADDLLGLSHGDLNFVSVIKEALEEFIEVSGLNPSIGKSIVFFSNVDVGKKKRSWIFCLYKLEDFV</sequence>
<reference evidence="3" key="1">
    <citation type="journal article" date="2022" name="Int. J. Mol. Sci.">
        <title>Draft Genome of Tanacetum Coccineum: Genomic Comparison of Closely Related Tanacetum-Family Plants.</title>
        <authorList>
            <person name="Yamashiro T."/>
            <person name="Shiraishi A."/>
            <person name="Nakayama K."/>
            <person name="Satake H."/>
        </authorList>
    </citation>
    <scope>NUCLEOTIDE SEQUENCE</scope>
</reference>
<dbReference type="PANTHER" id="PTHR46890">
    <property type="entry name" value="NON-LTR RETROLELEMENT REVERSE TRANSCRIPTASE-LIKE PROTEIN-RELATED"/>
    <property type="match status" value="1"/>
</dbReference>
<keyword evidence="1" id="KW-0812">Transmembrane</keyword>
<keyword evidence="1" id="KW-1133">Transmembrane helix</keyword>
<accession>A0ABQ5EGU0</accession>
<keyword evidence="3" id="KW-0808">Transferase</keyword>
<evidence type="ECO:0000256" key="1">
    <source>
        <dbReference type="SAM" id="Phobius"/>
    </source>
</evidence>
<dbReference type="GO" id="GO:0003964">
    <property type="term" value="F:RNA-directed DNA polymerase activity"/>
    <property type="evidence" value="ECO:0007669"/>
    <property type="project" value="UniProtKB-KW"/>
</dbReference>
<dbReference type="PANTHER" id="PTHR46890:SF48">
    <property type="entry name" value="RNA-DIRECTED DNA POLYMERASE"/>
    <property type="match status" value="1"/>
</dbReference>
<dbReference type="InterPro" id="IPR000477">
    <property type="entry name" value="RT_dom"/>
</dbReference>
<feature type="transmembrane region" description="Helical" evidence="1">
    <location>
        <begin position="37"/>
        <end position="55"/>
    </location>
</feature>
<proteinExistence type="predicted"/>
<dbReference type="Proteomes" id="UP001151760">
    <property type="component" value="Unassembled WGS sequence"/>
</dbReference>
<dbReference type="InterPro" id="IPR052343">
    <property type="entry name" value="Retrotransposon-Effector_Assoc"/>
</dbReference>
<feature type="domain" description="Reverse transcriptase" evidence="2">
    <location>
        <begin position="1"/>
        <end position="139"/>
    </location>
</feature>
<evidence type="ECO:0000259" key="2">
    <source>
        <dbReference type="PROSITE" id="PS50878"/>
    </source>
</evidence>
<reference evidence="3" key="2">
    <citation type="submission" date="2022-01" db="EMBL/GenBank/DDBJ databases">
        <authorList>
            <person name="Yamashiro T."/>
            <person name="Shiraishi A."/>
            <person name="Satake H."/>
            <person name="Nakayama K."/>
        </authorList>
    </citation>
    <scope>NUCLEOTIDE SEQUENCE</scope>
</reference>
<protein>
    <submittedName>
        <fullName evidence="3">RNA-directed DNA polymerase, eukaryota, reverse transcriptase zinc-binding domain protein</fullName>
    </submittedName>
</protein>
<keyword evidence="3" id="KW-0548">Nucleotidyltransferase</keyword>
<keyword evidence="1" id="KW-0472">Membrane</keyword>
<evidence type="ECO:0000313" key="3">
    <source>
        <dbReference type="EMBL" id="GJT50148.1"/>
    </source>
</evidence>
<gene>
    <name evidence="3" type="ORF">Tco_0976305</name>
</gene>
<organism evidence="3 4">
    <name type="scientific">Tanacetum coccineum</name>
    <dbReference type="NCBI Taxonomy" id="301880"/>
    <lineage>
        <taxon>Eukaryota</taxon>
        <taxon>Viridiplantae</taxon>
        <taxon>Streptophyta</taxon>
        <taxon>Embryophyta</taxon>
        <taxon>Tracheophyta</taxon>
        <taxon>Spermatophyta</taxon>
        <taxon>Magnoliopsida</taxon>
        <taxon>eudicotyledons</taxon>
        <taxon>Gunneridae</taxon>
        <taxon>Pentapetalae</taxon>
        <taxon>asterids</taxon>
        <taxon>campanulids</taxon>
        <taxon>Asterales</taxon>
        <taxon>Asteraceae</taxon>
        <taxon>Asteroideae</taxon>
        <taxon>Anthemideae</taxon>
        <taxon>Anthemidinae</taxon>
        <taxon>Tanacetum</taxon>
    </lineage>
</organism>
<keyword evidence="3" id="KW-0695">RNA-directed DNA polymerase</keyword>
<name>A0ABQ5EGU0_9ASTR</name>
<dbReference type="InterPro" id="IPR043502">
    <property type="entry name" value="DNA/RNA_pol_sf"/>
</dbReference>